<accession>A0A0A9BMW5</accession>
<reference evidence="3" key="1">
    <citation type="submission" date="2014-09" db="EMBL/GenBank/DDBJ databases">
        <authorList>
            <person name="Magalhaes I.L.F."/>
            <person name="Oliveira U."/>
            <person name="Santos F.R."/>
            <person name="Vidigal T.H.D.A."/>
            <person name="Brescovit A.D."/>
            <person name="Santos A.J."/>
        </authorList>
    </citation>
    <scope>NUCLEOTIDE SEQUENCE</scope>
    <source>
        <tissue evidence="3">Shoot tissue taken approximately 20 cm above the soil surface</tissue>
    </source>
</reference>
<reference evidence="3" key="2">
    <citation type="journal article" date="2015" name="Data Brief">
        <title>Shoot transcriptome of the giant reed, Arundo donax.</title>
        <authorList>
            <person name="Barrero R.A."/>
            <person name="Guerrero F.D."/>
            <person name="Moolhuijzen P."/>
            <person name="Goolsby J.A."/>
            <person name="Tidwell J."/>
            <person name="Bellgard S.E."/>
            <person name="Bellgard M.I."/>
        </authorList>
    </citation>
    <scope>NUCLEOTIDE SEQUENCE</scope>
    <source>
        <tissue evidence="3">Shoot tissue taken approximately 20 cm above the soil surface</tissue>
    </source>
</reference>
<organism evidence="3">
    <name type="scientific">Arundo donax</name>
    <name type="common">Giant reed</name>
    <name type="synonym">Donax arundinaceus</name>
    <dbReference type="NCBI Taxonomy" id="35708"/>
    <lineage>
        <taxon>Eukaryota</taxon>
        <taxon>Viridiplantae</taxon>
        <taxon>Streptophyta</taxon>
        <taxon>Embryophyta</taxon>
        <taxon>Tracheophyta</taxon>
        <taxon>Spermatophyta</taxon>
        <taxon>Magnoliopsida</taxon>
        <taxon>Liliopsida</taxon>
        <taxon>Poales</taxon>
        <taxon>Poaceae</taxon>
        <taxon>PACMAD clade</taxon>
        <taxon>Arundinoideae</taxon>
        <taxon>Arundineae</taxon>
        <taxon>Arundo</taxon>
    </lineage>
</organism>
<dbReference type="AlphaFoldDB" id="A0A0A9BMW5"/>
<sequence length="96" mass="9652">MAGSKVLFACILIVIVISSQAEARQLMAATGESKEPCNDGAVAVKGDGGGLRVTQAMATETSTGKGGEEMPMTTTDSRPTAPGNSPGIGNKGKINN</sequence>
<keyword evidence="2" id="KW-0732">Signal</keyword>
<evidence type="ECO:0000313" key="3">
    <source>
        <dbReference type="EMBL" id="JAD65319.1"/>
    </source>
</evidence>
<feature type="region of interest" description="Disordered" evidence="1">
    <location>
        <begin position="59"/>
        <end position="96"/>
    </location>
</feature>
<protein>
    <submittedName>
        <fullName evidence="3">Uncharacterized protein</fullName>
    </submittedName>
</protein>
<evidence type="ECO:0000256" key="1">
    <source>
        <dbReference type="SAM" id="MobiDB-lite"/>
    </source>
</evidence>
<dbReference type="EMBL" id="GBRH01232576">
    <property type="protein sequence ID" value="JAD65319.1"/>
    <property type="molecule type" value="Transcribed_RNA"/>
</dbReference>
<feature type="signal peptide" evidence="2">
    <location>
        <begin position="1"/>
        <end position="23"/>
    </location>
</feature>
<evidence type="ECO:0000256" key="2">
    <source>
        <dbReference type="SAM" id="SignalP"/>
    </source>
</evidence>
<proteinExistence type="predicted"/>
<name>A0A0A9BMW5_ARUDO</name>
<feature type="chain" id="PRO_5002063002" evidence="2">
    <location>
        <begin position="24"/>
        <end position="96"/>
    </location>
</feature>